<organism evidence="2 3">
    <name type="scientific">Aldrovandia affinis</name>
    <dbReference type="NCBI Taxonomy" id="143900"/>
    <lineage>
        <taxon>Eukaryota</taxon>
        <taxon>Metazoa</taxon>
        <taxon>Chordata</taxon>
        <taxon>Craniata</taxon>
        <taxon>Vertebrata</taxon>
        <taxon>Euteleostomi</taxon>
        <taxon>Actinopterygii</taxon>
        <taxon>Neopterygii</taxon>
        <taxon>Teleostei</taxon>
        <taxon>Notacanthiformes</taxon>
        <taxon>Halosauridae</taxon>
        <taxon>Aldrovandia</taxon>
    </lineage>
</organism>
<dbReference type="AlphaFoldDB" id="A0AAD7R5M9"/>
<accession>A0AAD7R5M9</accession>
<sequence>MWMPCRGGHAQWLAASTVPSRKPRPSWPRRWPLIHVQSWLAAGKRPEWADVAAMDTETIAYHSQWASLKAAAEVAGESPRPLPPRDSRLEETGGKHRGSDERPHI</sequence>
<evidence type="ECO:0000313" key="2">
    <source>
        <dbReference type="EMBL" id="KAJ8366658.1"/>
    </source>
</evidence>
<feature type="region of interest" description="Disordered" evidence="1">
    <location>
        <begin position="74"/>
        <end position="105"/>
    </location>
</feature>
<keyword evidence="3" id="KW-1185">Reference proteome</keyword>
<evidence type="ECO:0000313" key="3">
    <source>
        <dbReference type="Proteomes" id="UP001221898"/>
    </source>
</evidence>
<name>A0AAD7R5M9_9TELE</name>
<protein>
    <submittedName>
        <fullName evidence="2">Uncharacterized protein</fullName>
    </submittedName>
</protein>
<reference evidence="2" key="1">
    <citation type="journal article" date="2023" name="Science">
        <title>Genome structures resolve the early diversification of teleost fishes.</title>
        <authorList>
            <person name="Parey E."/>
            <person name="Louis A."/>
            <person name="Montfort J."/>
            <person name="Bouchez O."/>
            <person name="Roques C."/>
            <person name="Iampietro C."/>
            <person name="Lluch J."/>
            <person name="Castinel A."/>
            <person name="Donnadieu C."/>
            <person name="Desvignes T."/>
            <person name="Floi Bucao C."/>
            <person name="Jouanno E."/>
            <person name="Wen M."/>
            <person name="Mejri S."/>
            <person name="Dirks R."/>
            <person name="Jansen H."/>
            <person name="Henkel C."/>
            <person name="Chen W.J."/>
            <person name="Zahm M."/>
            <person name="Cabau C."/>
            <person name="Klopp C."/>
            <person name="Thompson A.W."/>
            <person name="Robinson-Rechavi M."/>
            <person name="Braasch I."/>
            <person name="Lecointre G."/>
            <person name="Bobe J."/>
            <person name="Postlethwait J.H."/>
            <person name="Berthelot C."/>
            <person name="Roest Crollius H."/>
            <person name="Guiguen Y."/>
        </authorList>
    </citation>
    <scope>NUCLEOTIDE SEQUENCE</scope>
    <source>
        <strain evidence="2">NC1722</strain>
    </source>
</reference>
<evidence type="ECO:0000256" key="1">
    <source>
        <dbReference type="SAM" id="MobiDB-lite"/>
    </source>
</evidence>
<feature type="compositionally biased region" description="Basic and acidic residues" evidence="1">
    <location>
        <begin position="83"/>
        <end position="105"/>
    </location>
</feature>
<dbReference type="EMBL" id="JAINUG010000560">
    <property type="protein sequence ID" value="KAJ8366658.1"/>
    <property type="molecule type" value="Genomic_DNA"/>
</dbReference>
<dbReference type="Proteomes" id="UP001221898">
    <property type="component" value="Unassembled WGS sequence"/>
</dbReference>
<gene>
    <name evidence="2" type="ORF">AAFF_G00348040</name>
</gene>
<comment type="caution">
    <text evidence="2">The sequence shown here is derived from an EMBL/GenBank/DDBJ whole genome shotgun (WGS) entry which is preliminary data.</text>
</comment>
<proteinExistence type="predicted"/>